<evidence type="ECO:0000313" key="2">
    <source>
        <dbReference type="EMBL" id="GAQ95517.1"/>
    </source>
</evidence>
<keyword evidence="3" id="KW-1185">Reference proteome</keyword>
<evidence type="ECO:0000256" key="1">
    <source>
        <dbReference type="ARBA" id="ARBA00023118"/>
    </source>
</evidence>
<dbReference type="Proteomes" id="UP000054976">
    <property type="component" value="Unassembled WGS sequence"/>
</dbReference>
<proteinExistence type="predicted"/>
<dbReference type="AlphaFoldDB" id="A0A0U9HX81"/>
<organism evidence="2 3">
    <name type="scientific">Thermodesulfovibrio aggregans</name>
    <dbReference type="NCBI Taxonomy" id="86166"/>
    <lineage>
        <taxon>Bacteria</taxon>
        <taxon>Pseudomonadati</taxon>
        <taxon>Nitrospirota</taxon>
        <taxon>Thermodesulfovibrionia</taxon>
        <taxon>Thermodesulfovibrionales</taxon>
        <taxon>Thermodesulfovibrionaceae</taxon>
        <taxon>Thermodesulfovibrio</taxon>
    </lineage>
</organism>
<dbReference type="GO" id="GO:0043571">
    <property type="term" value="P:maintenance of CRISPR repeat elements"/>
    <property type="evidence" value="ECO:0007669"/>
    <property type="project" value="InterPro"/>
</dbReference>
<name>A0A0U9HX81_9BACT</name>
<dbReference type="STRING" id="86166.TAGGR_2412"/>
<dbReference type="EMBL" id="BCNO01000002">
    <property type="protein sequence ID" value="GAQ95517.1"/>
    <property type="molecule type" value="Genomic_DNA"/>
</dbReference>
<dbReference type="NCBIfam" id="TIGR02592">
    <property type="entry name" value="cas_Cas5h"/>
    <property type="match status" value="1"/>
</dbReference>
<dbReference type="Gene3D" id="3.30.70.2660">
    <property type="match status" value="1"/>
</dbReference>
<dbReference type="InterPro" id="IPR021124">
    <property type="entry name" value="CRISPR-assoc_prot_Cas5"/>
</dbReference>
<comment type="caution">
    <text evidence="2">The sequence shown here is derived from an EMBL/GenBank/DDBJ whole genome shotgun (WGS) entry which is preliminary data.</text>
</comment>
<evidence type="ECO:0000313" key="3">
    <source>
        <dbReference type="Proteomes" id="UP000054976"/>
    </source>
</evidence>
<keyword evidence="1" id="KW-0051">Antiviral defense</keyword>
<dbReference type="Pfam" id="PF09704">
    <property type="entry name" value="Cas_Cas5d"/>
    <property type="match status" value="1"/>
</dbReference>
<protein>
    <submittedName>
        <fullName evidence="2">CRISPR-associated protein Cas5h</fullName>
    </submittedName>
</protein>
<reference evidence="3" key="1">
    <citation type="submission" date="2016-01" db="EMBL/GenBank/DDBJ databases">
        <title>Draft genome sequence of Thermodesulfovibrio aggregans strain TGE-P1.</title>
        <authorList>
            <person name="Sekiguchi Y."/>
            <person name="Ohashi A."/>
            <person name="Matsuura N."/>
            <person name="Tourlousse M.D."/>
        </authorList>
    </citation>
    <scope>NUCLEOTIDE SEQUENCE [LARGE SCALE GENOMIC DNA]</scope>
    <source>
        <strain evidence="3">TGE-P1</strain>
    </source>
</reference>
<dbReference type="InterPro" id="IPR013422">
    <property type="entry name" value="CRISPR-assoc_prot_Cas5_N"/>
</dbReference>
<dbReference type="NCBIfam" id="TIGR02593">
    <property type="entry name" value="CRISPR_cas5"/>
    <property type="match status" value="1"/>
</dbReference>
<dbReference type="GO" id="GO:0051607">
    <property type="term" value="P:defense response to virus"/>
    <property type="evidence" value="ECO:0007669"/>
    <property type="project" value="UniProtKB-KW"/>
</dbReference>
<accession>A0A0U9HX81</accession>
<dbReference type="RefSeq" id="WP_059176947.1">
    <property type="nucleotide sequence ID" value="NZ_BCNO01000002.1"/>
</dbReference>
<sequence>MKVLVFDLYGDFAHFRKYYTTTSPLTFSFPPPPTLAGILGAIYGAQKNEYLNIFGYENCKIALRILNPIKKVRMGINLINTKDNKYFLLIKKKNHEPHTQIFTEFVKSPRYRIYVSHSDKKVFDKLVTMLQSHQSFYTVSLGLSELLAGFNFVGVYEAQEKQKEKVEISSVISISNLIEKGIEIQPERKYFKEKIPIKMTQERIVEIYEDIIYELDGKTIKASLKTLYCLENGENITFF</sequence>
<dbReference type="InterPro" id="IPR013421">
    <property type="entry name" value="CRISPR-assoc_prot_Cas5_HALMA"/>
</dbReference>
<dbReference type="OrthoDB" id="1805474at2"/>
<gene>
    <name evidence="2" type="ORF">TAGGR_2412</name>
</gene>